<feature type="region of interest" description="Disordered" evidence="5">
    <location>
        <begin position="93"/>
        <end position="115"/>
    </location>
</feature>
<sequence length="135" mass="15648">MKRILIVIIPYLLASLLCLCFLFAFFSRSLFNPSLLYDEQQQHYYYYSGDGSRNWPAVSLSASSSSSSKFDFTPFLERHRYWQLHRNHHSYHERHKRPAADAGSGDHHDGEISSVDPRYGVDLRLVPTGPNPLHH</sequence>
<dbReference type="InterPro" id="IPR039618">
    <property type="entry name" value="CLE9-13"/>
</dbReference>
<dbReference type="PANTHER" id="PTHR34359">
    <property type="entry name" value="CLAVATA3/ESR (CLE)-RELATED PROTEIN 10"/>
    <property type="match status" value="1"/>
</dbReference>
<dbReference type="AlphaFoldDB" id="A0AAV2EXQ8"/>
<evidence type="ECO:0000313" key="7">
    <source>
        <dbReference type="Proteomes" id="UP001497516"/>
    </source>
</evidence>
<comment type="similarity">
    <text evidence="1">Belongs to the CLV3/ESR signal peptide family.</text>
</comment>
<dbReference type="Proteomes" id="UP001497516">
    <property type="component" value="Chromosome 5"/>
</dbReference>
<dbReference type="GO" id="GO:0030154">
    <property type="term" value="P:cell differentiation"/>
    <property type="evidence" value="ECO:0007669"/>
    <property type="project" value="UniProtKB-KW"/>
</dbReference>
<keyword evidence="4" id="KW-0379">Hydroxylation</keyword>
<evidence type="ECO:0000256" key="1">
    <source>
        <dbReference type="ARBA" id="ARBA00005416"/>
    </source>
</evidence>
<keyword evidence="7" id="KW-1185">Reference proteome</keyword>
<evidence type="ECO:0000313" key="6">
    <source>
        <dbReference type="EMBL" id="CAL1390846.1"/>
    </source>
</evidence>
<dbReference type="EMBL" id="OZ034818">
    <property type="protein sequence ID" value="CAL1390846.1"/>
    <property type="molecule type" value="Genomic_DNA"/>
</dbReference>
<organism evidence="6 7">
    <name type="scientific">Linum trigynum</name>
    <dbReference type="NCBI Taxonomy" id="586398"/>
    <lineage>
        <taxon>Eukaryota</taxon>
        <taxon>Viridiplantae</taxon>
        <taxon>Streptophyta</taxon>
        <taxon>Embryophyta</taxon>
        <taxon>Tracheophyta</taxon>
        <taxon>Spermatophyta</taxon>
        <taxon>Magnoliopsida</taxon>
        <taxon>eudicotyledons</taxon>
        <taxon>Gunneridae</taxon>
        <taxon>Pentapetalae</taxon>
        <taxon>rosids</taxon>
        <taxon>fabids</taxon>
        <taxon>Malpighiales</taxon>
        <taxon>Linaceae</taxon>
        <taxon>Linum</taxon>
    </lineage>
</organism>
<protein>
    <submittedName>
        <fullName evidence="6">Uncharacterized protein</fullName>
    </submittedName>
</protein>
<dbReference type="PANTHER" id="PTHR34359:SF28">
    <property type="entry name" value="CLAVATA3_ESR (CLE)-RELATED PROTEIN 12"/>
    <property type="match status" value="1"/>
</dbReference>
<evidence type="ECO:0000256" key="2">
    <source>
        <dbReference type="ARBA" id="ARBA00022473"/>
    </source>
</evidence>
<evidence type="ECO:0000256" key="3">
    <source>
        <dbReference type="ARBA" id="ARBA00022782"/>
    </source>
</evidence>
<name>A0AAV2EXQ8_9ROSI</name>
<evidence type="ECO:0000256" key="4">
    <source>
        <dbReference type="ARBA" id="ARBA00023278"/>
    </source>
</evidence>
<reference evidence="6 7" key="1">
    <citation type="submission" date="2024-04" db="EMBL/GenBank/DDBJ databases">
        <authorList>
            <person name="Fracassetti M."/>
        </authorList>
    </citation>
    <scope>NUCLEOTIDE SEQUENCE [LARGE SCALE GENOMIC DNA]</scope>
</reference>
<gene>
    <name evidence="6" type="ORF">LTRI10_LOCUS31605</name>
</gene>
<accession>A0AAV2EXQ8</accession>
<keyword evidence="3" id="KW-0221">Differentiation</keyword>
<evidence type="ECO:0000256" key="5">
    <source>
        <dbReference type="SAM" id="MobiDB-lite"/>
    </source>
</evidence>
<keyword evidence="2" id="KW-0217">Developmental protein</keyword>
<proteinExistence type="inferred from homology"/>